<reference evidence="3" key="1">
    <citation type="submission" date="2025-08" db="UniProtKB">
        <authorList>
            <consortium name="RefSeq"/>
        </authorList>
    </citation>
    <scope>IDENTIFICATION</scope>
    <source>
        <strain evidence="3">15085-1641.00</strain>
        <tissue evidence="3">Whole body</tissue>
    </source>
</reference>
<dbReference type="RefSeq" id="XP_023168066.2">
    <property type="nucleotide sequence ID" value="XM_023312298.2"/>
</dbReference>
<dbReference type="Pfam" id="PF02958">
    <property type="entry name" value="EcKL"/>
    <property type="match status" value="1"/>
</dbReference>
<sequence length="422" mass="50200">MAPNTESYNEDELEAPSWLDFQFFKDVLSAHENDDQVEIIDIQITPATAKGDHYASIMFRAAVEYKSRKGDKSFKSLIIKTMPEQDGHKKQMLSESHIFDTEINMYSTILPKFEQILLEVGDKTKLHGPCIYYSLKPRQVMVFNDLLEQGYTVLRDREPTFEEVRCAYLKLAKWHAVSYKLNKEQPEILKDLSYSLFDLPKIDEDKFFLNGMNIFIKMLDAVPDLTEYKPYFEKILPHYVQRCRDTLKEYRQNPQENAFYVLCHGDFHVKNLMFKYNKEDGTIEDCMLLDFQMSNVGPMPNDILYSIYQMLSPEQRQNQRDELIYIYFSTFTDTLKKLNFEGELPTLVEFRKQIFRHKYYEFFLLVTFLPVMTAMKGANFEISKMIEDRELRLGLYYNEAYLEDVRNILKRYLYLGYFDDLE</sequence>
<dbReference type="Proteomes" id="UP000504633">
    <property type="component" value="Unplaced"/>
</dbReference>
<dbReference type="PANTHER" id="PTHR11012:SF12">
    <property type="entry name" value="CHK KINASE-LIKE DOMAIN-CONTAINING PROTEIN-RELATED"/>
    <property type="match status" value="1"/>
</dbReference>
<dbReference type="OMA" id="TEINMYS"/>
<evidence type="ECO:0000313" key="3">
    <source>
        <dbReference type="RefSeq" id="XP_023168066.2"/>
    </source>
</evidence>
<organism evidence="2 3">
    <name type="scientific">Drosophila hydei</name>
    <name type="common">Fruit fly</name>
    <dbReference type="NCBI Taxonomy" id="7224"/>
    <lineage>
        <taxon>Eukaryota</taxon>
        <taxon>Metazoa</taxon>
        <taxon>Ecdysozoa</taxon>
        <taxon>Arthropoda</taxon>
        <taxon>Hexapoda</taxon>
        <taxon>Insecta</taxon>
        <taxon>Pterygota</taxon>
        <taxon>Neoptera</taxon>
        <taxon>Endopterygota</taxon>
        <taxon>Diptera</taxon>
        <taxon>Brachycera</taxon>
        <taxon>Muscomorpha</taxon>
        <taxon>Ephydroidea</taxon>
        <taxon>Drosophilidae</taxon>
        <taxon>Drosophila</taxon>
    </lineage>
</organism>
<name>A0A6J1LMY9_DROHY</name>
<dbReference type="Gene3D" id="3.90.1200.10">
    <property type="match status" value="1"/>
</dbReference>
<evidence type="ECO:0000313" key="2">
    <source>
        <dbReference type="Proteomes" id="UP000504633"/>
    </source>
</evidence>
<accession>A0A6J1LMY9</accession>
<dbReference type="GeneID" id="111597523"/>
<dbReference type="PANTHER" id="PTHR11012">
    <property type="entry name" value="PROTEIN KINASE-LIKE DOMAIN-CONTAINING"/>
    <property type="match status" value="1"/>
</dbReference>
<dbReference type="OrthoDB" id="8250698at2759"/>
<dbReference type="AlphaFoldDB" id="A0A6J1LMY9"/>
<dbReference type="SMART" id="SM00587">
    <property type="entry name" value="CHK"/>
    <property type="match status" value="1"/>
</dbReference>
<dbReference type="InterPro" id="IPR004119">
    <property type="entry name" value="EcKL"/>
</dbReference>
<proteinExistence type="predicted"/>
<dbReference type="SUPFAM" id="SSF56112">
    <property type="entry name" value="Protein kinase-like (PK-like)"/>
    <property type="match status" value="1"/>
</dbReference>
<dbReference type="KEGG" id="dhe:111597523"/>
<feature type="domain" description="CHK kinase-like" evidence="1">
    <location>
        <begin position="141"/>
        <end position="337"/>
    </location>
</feature>
<gene>
    <name evidence="3" type="primary">LOC111597523</name>
</gene>
<keyword evidence="2" id="KW-1185">Reference proteome</keyword>
<dbReference type="InterPro" id="IPR011009">
    <property type="entry name" value="Kinase-like_dom_sf"/>
</dbReference>
<evidence type="ECO:0000259" key="1">
    <source>
        <dbReference type="SMART" id="SM00587"/>
    </source>
</evidence>
<protein>
    <submittedName>
        <fullName evidence="3">Uncharacterized protein LOC111597523</fullName>
    </submittedName>
</protein>
<dbReference type="InterPro" id="IPR015897">
    <property type="entry name" value="CHK_kinase-like"/>
</dbReference>